<gene>
    <name evidence="1" type="primary">PARPA_09759.1 scaffold 38623</name>
</gene>
<accession>A0A0B7NJ46</accession>
<dbReference type="InterPro" id="IPR019410">
    <property type="entry name" value="Methyltransf_16"/>
</dbReference>
<name>A0A0B7NJ46_9FUNG</name>
<evidence type="ECO:0000313" key="2">
    <source>
        <dbReference type="Proteomes" id="UP000054107"/>
    </source>
</evidence>
<dbReference type="OrthoDB" id="407325at2759"/>
<dbReference type="InterPro" id="IPR029063">
    <property type="entry name" value="SAM-dependent_MTases_sf"/>
</dbReference>
<dbReference type="EMBL" id="LN732480">
    <property type="protein sequence ID" value="CEP15529.1"/>
    <property type="molecule type" value="Genomic_DNA"/>
</dbReference>
<proteinExistence type="predicted"/>
<sequence>MLITSSHTIDLSPSIRKKGFRQRQVSNSSTHFKQALYRNSRVHRITLGSQLRESRIQRDTWNSIDLKLVTELGLPAQIPSSGGFPVTCQLLQISQGQYFALSQTNCVECRLSEEEEADSWCQQTTASENDEVLSFQNSNNSFMKLQYKISGPLPYVDDEFYLLFEPNQSERDRINSKDRSPLSLCLGPFYLCCQEIDGLQMQPLVMWDDHPKNAVNMYRALPLPKQSCYMLFQELWDNGTPGKLWDSALVMNHVFNTLAKVDKHYLCGRRIMDLSAGVGAIGLSIAQTSHINNIPNPPQVVMTDLEEALPLIKSNQQLNNIPASAFVNIQRLEWGSTDDINQVMRNRRPFDYILISDVLYNTKDFSALISTFRQMIEKNRHTVIIMGYKPRGLKQSEEDLFFNECRSHLRLETLDLESFARVFACTKLPTRKANSE</sequence>
<dbReference type="PANTHER" id="PTHR14614">
    <property type="entry name" value="HEPATOCELLULAR CARCINOMA-ASSOCIATED ANTIGEN"/>
    <property type="match status" value="1"/>
</dbReference>
<protein>
    <submittedName>
        <fullName evidence="1">Uncharacterized protein</fullName>
    </submittedName>
</protein>
<dbReference type="SUPFAM" id="SSF53335">
    <property type="entry name" value="S-adenosyl-L-methionine-dependent methyltransferases"/>
    <property type="match status" value="1"/>
</dbReference>
<dbReference type="Gene3D" id="3.40.50.150">
    <property type="entry name" value="Vaccinia Virus protein VP39"/>
    <property type="match status" value="1"/>
</dbReference>
<dbReference type="Pfam" id="PF10294">
    <property type="entry name" value="Methyltransf_16"/>
    <property type="match status" value="1"/>
</dbReference>
<dbReference type="STRING" id="35722.A0A0B7NJ46"/>
<dbReference type="Proteomes" id="UP000054107">
    <property type="component" value="Unassembled WGS sequence"/>
</dbReference>
<reference evidence="1 2" key="1">
    <citation type="submission" date="2014-09" db="EMBL/GenBank/DDBJ databases">
        <authorList>
            <person name="Ellenberger Sabrina"/>
        </authorList>
    </citation>
    <scope>NUCLEOTIDE SEQUENCE [LARGE SCALE GENOMIC DNA]</scope>
    <source>
        <strain evidence="1 2">CBS 412.66</strain>
    </source>
</reference>
<organism evidence="1 2">
    <name type="scientific">Parasitella parasitica</name>
    <dbReference type="NCBI Taxonomy" id="35722"/>
    <lineage>
        <taxon>Eukaryota</taxon>
        <taxon>Fungi</taxon>
        <taxon>Fungi incertae sedis</taxon>
        <taxon>Mucoromycota</taxon>
        <taxon>Mucoromycotina</taxon>
        <taxon>Mucoromycetes</taxon>
        <taxon>Mucorales</taxon>
        <taxon>Mucorineae</taxon>
        <taxon>Mucoraceae</taxon>
        <taxon>Parasitella</taxon>
    </lineage>
</organism>
<keyword evidence="2" id="KW-1185">Reference proteome</keyword>
<dbReference type="AlphaFoldDB" id="A0A0B7NJ46"/>
<evidence type="ECO:0000313" key="1">
    <source>
        <dbReference type="EMBL" id="CEP15529.1"/>
    </source>
</evidence>